<evidence type="ECO:0000313" key="3">
    <source>
        <dbReference type="Proteomes" id="UP001233999"/>
    </source>
</evidence>
<evidence type="ECO:0000313" key="2">
    <source>
        <dbReference type="EMBL" id="KAJ9576366.1"/>
    </source>
</evidence>
<keyword evidence="1" id="KW-1133">Transmembrane helix</keyword>
<dbReference type="EMBL" id="JASPKZ010009797">
    <property type="protein sequence ID" value="KAJ9576366.1"/>
    <property type="molecule type" value="Genomic_DNA"/>
</dbReference>
<keyword evidence="1" id="KW-0812">Transmembrane</keyword>
<keyword evidence="1" id="KW-0472">Membrane</keyword>
<reference evidence="2" key="2">
    <citation type="submission" date="2023-05" db="EMBL/GenBank/DDBJ databases">
        <authorList>
            <person name="Fouks B."/>
        </authorList>
    </citation>
    <scope>NUCLEOTIDE SEQUENCE</scope>
    <source>
        <strain evidence="2">Stay&amp;Tobe</strain>
        <tissue evidence="2">Testes</tissue>
    </source>
</reference>
<feature type="non-terminal residue" evidence="2">
    <location>
        <position position="76"/>
    </location>
</feature>
<feature type="non-terminal residue" evidence="2">
    <location>
        <position position="1"/>
    </location>
</feature>
<organism evidence="2 3">
    <name type="scientific">Diploptera punctata</name>
    <name type="common">Pacific beetle cockroach</name>
    <dbReference type="NCBI Taxonomy" id="6984"/>
    <lineage>
        <taxon>Eukaryota</taxon>
        <taxon>Metazoa</taxon>
        <taxon>Ecdysozoa</taxon>
        <taxon>Arthropoda</taxon>
        <taxon>Hexapoda</taxon>
        <taxon>Insecta</taxon>
        <taxon>Pterygota</taxon>
        <taxon>Neoptera</taxon>
        <taxon>Polyneoptera</taxon>
        <taxon>Dictyoptera</taxon>
        <taxon>Blattodea</taxon>
        <taxon>Blaberoidea</taxon>
        <taxon>Blaberidae</taxon>
        <taxon>Diplopterinae</taxon>
        <taxon>Diploptera</taxon>
    </lineage>
</organism>
<accession>A0AAD7Z9G1</accession>
<comment type="caution">
    <text evidence="2">The sequence shown here is derived from an EMBL/GenBank/DDBJ whole genome shotgun (WGS) entry which is preliminary data.</text>
</comment>
<feature type="transmembrane region" description="Helical" evidence="1">
    <location>
        <begin position="38"/>
        <end position="59"/>
    </location>
</feature>
<name>A0AAD7Z9G1_DIPPU</name>
<evidence type="ECO:0000256" key="1">
    <source>
        <dbReference type="SAM" id="Phobius"/>
    </source>
</evidence>
<proteinExistence type="predicted"/>
<reference evidence="2" key="1">
    <citation type="journal article" date="2023" name="IScience">
        <title>Live-bearing cockroach genome reveals convergent evolutionary mechanisms linked to viviparity in insects and beyond.</title>
        <authorList>
            <person name="Fouks B."/>
            <person name="Harrison M.C."/>
            <person name="Mikhailova A.A."/>
            <person name="Marchal E."/>
            <person name="English S."/>
            <person name="Carruthers M."/>
            <person name="Jennings E.C."/>
            <person name="Chiamaka E.L."/>
            <person name="Frigard R.A."/>
            <person name="Pippel M."/>
            <person name="Attardo G.M."/>
            <person name="Benoit J.B."/>
            <person name="Bornberg-Bauer E."/>
            <person name="Tobe S.S."/>
        </authorList>
    </citation>
    <scope>NUCLEOTIDE SEQUENCE</scope>
    <source>
        <strain evidence="2">Stay&amp;Tobe</strain>
    </source>
</reference>
<keyword evidence="3" id="KW-1185">Reference proteome</keyword>
<protein>
    <submittedName>
        <fullName evidence="2">Uncharacterized protein</fullName>
    </submittedName>
</protein>
<dbReference type="AlphaFoldDB" id="A0AAD7Z9G1"/>
<sequence>IFFPRFDLYYLSGFCNYPRRLSCWRYGFQLFVCFQTHYFLHFDLCFLLILQFLFLLFGLHDFRFNSIFLNINSVIS</sequence>
<dbReference type="Proteomes" id="UP001233999">
    <property type="component" value="Unassembled WGS sequence"/>
</dbReference>
<gene>
    <name evidence="2" type="ORF">L9F63_006765</name>
</gene>